<sequence length="66" mass="7244">MEDMNVVTIGIVSIAIGFICFLSAYYTFQRGKDRRVPIALGIATLVFLTIIPVFCAVFYAATSNGY</sequence>
<protein>
    <submittedName>
        <fullName evidence="2">Uncharacterized protein</fullName>
    </submittedName>
</protein>
<accession>A0AAV5GAZ1</accession>
<name>A0AAV5GAZ1_CORAM</name>
<keyword evidence="1" id="KW-0812">Transmembrane</keyword>
<dbReference type="Proteomes" id="UP001054925">
    <property type="component" value="Unassembled WGS sequence"/>
</dbReference>
<reference evidence="2" key="1">
    <citation type="submission" date="2021-12" db="EMBL/GenBank/DDBJ databases">
        <title>Draft genome sequence of Corynebacterium ammoniagenes strain T-723.</title>
        <authorList>
            <person name="Matsuzawa M."/>
            <person name="Hiratani M."/>
            <person name="Abe I."/>
            <person name="Tsuji Y."/>
            <person name="Nakamura J."/>
        </authorList>
    </citation>
    <scope>NUCLEOTIDE SEQUENCE</scope>
    <source>
        <strain evidence="2">T-723</strain>
    </source>
</reference>
<keyword evidence="1" id="KW-1133">Transmembrane helix</keyword>
<gene>
    <name evidence="2" type="ORF">CAT723_19290</name>
</gene>
<proteinExistence type="predicted"/>
<comment type="caution">
    <text evidence="2">The sequence shown here is derived from an EMBL/GenBank/DDBJ whole genome shotgun (WGS) entry which is preliminary data.</text>
</comment>
<organism evidence="2 3">
    <name type="scientific">Corynebacterium ammoniagenes</name>
    <name type="common">Brevibacterium ammoniagenes</name>
    <dbReference type="NCBI Taxonomy" id="1697"/>
    <lineage>
        <taxon>Bacteria</taxon>
        <taxon>Bacillati</taxon>
        <taxon>Actinomycetota</taxon>
        <taxon>Actinomycetes</taxon>
        <taxon>Mycobacteriales</taxon>
        <taxon>Corynebacteriaceae</taxon>
        <taxon>Corynebacterium</taxon>
    </lineage>
</organism>
<keyword evidence="1" id="KW-0472">Membrane</keyword>
<dbReference type="EMBL" id="BQKK01000004">
    <property type="protein sequence ID" value="GJN43450.1"/>
    <property type="molecule type" value="Genomic_DNA"/>
</dbReference>
<evidence type="ECO:0000313" key="2">
    <source>
        <dbReference type="EMBL" id="GJN43450.1"/>
    </source>
</evidence>
<evidence type="ECO:0000313" key="3">
    <source>
        <dbReference type="Proteomes" id="UP001054925"/>
    </source>
</evidence>
<evidence type="ECO:0000256" key="1">
    <source>
        <dbReference type="SAM" id="Phobius"/>
    </source>
</evidence>
<feature type="transmembrane region" description="Helical" evidence="1">
    <location>
        <begin position="38"/>
        <end position="61"/>
    </location>
</feature>
<dbReference type="AlphaFoldDB" id="A0AAV5GAZ1"/>
<feature type="transmembrane region" description="Helical" evidence="1">
    <location>
        <begin position="6"/>
        <end position="26"/>
    </location>
</feature>